<keyword evidence="1" id="KW-0472">Membrane</keyword>
<dbReference type="PROSITE" id="PS51257">
    <property type="entry name" value="PROKAR_LIPOPROTEIN"/>
    <property type="match status" value="1"/>
</dbReference>
<proteinExistence type="predicted"/>
<reference evidence="2 3" key="1">
    <citation type="journal article" date="2016" name="Nat. Commun.">
        <title>Thousands of microbial genomes shed light on interconnected biogeochemical processes in an aquifer system.</title>
        <authorList>
            <person name="Anantharaman K."/>
            <person name="Brown C.T."/>
            <person name="Hug L.A."/>
            <person name="Sharon I."/>
            <person name="Castelle C.J."/>
            <person name="Probst A.J."/>
            <person name="Thomas B.C."/>
            <person name="Singh A."/>
            <person name="Wilkins M.J."/>
            <person name="Karaoz U."/>
            <person name="Brodie E.L."/>
            <person name="Williams K.H."/>
            <person name="Hubbard S.S."/>
            <person name="Banfield J.F."/>
        </authorList>
    </citation>
    <scope>NUCLEOTIDE SEQUENCE [LARGE SCALE GENOMIC DNA]</scope>
</reference>
<dbReference type="AlphaFoldDB" id="A0A1F5V5D3"/>
<evidence type="ECO:0000313" key="3">
    <source>
        <dbReference type="Proteomes" id="UP000178943"/>
    </source>
</evidence>
<feature type="transmembrane region" description="Helical" evidence="1">
    <location>
        <begin position="62"/>
        <end position="80"/>
    </location>
</feature>
<accession>A0A1F5V5D3</accession>
<evidence type="ECO:0000256" key="1">
    <source>
        <dbReference type="SAM" id="Phobius"/>
    </source>
</evidence>
<gene>
    <name evidence="2" type="ORF">A2Y62_08065</name>
</gene>
<keyword evidence="1" id="KW-0812">Transmembrane</keyword>
<keyword evidence="1" id="KW-1133">Transmembrane helix</keyword>
<evidence type="ECO:0000313" key="2">
    <source>
        <dbReference type="EMBL" id="OGF58610.1"/>
    </source>
</evidence>
<feature type="transmembrane region" description="Helical" evidence="1">
    <location>
        <begin position="6"/>
        <end position="28"/>
    </location>
</feature>
<dbReference type="Proteomes" id="UP000178943">
    <property type="component" value="Unassembled WGS sequence"/>
</dbReference>
<comment type="caution">
    <text evidence="2">The sequence shown here is derived from an EMBL/GenBank/DDBJ whole genome shotgun (WGS) entry which is preliminary data.</text>
</comment>
<sequence>MKALASMINEVGTVCLFIMPGFIASACLKSRKDMDKTRMISSLFNNLSDTIFFSKIFFSYKFYFNVVACLLVFNAVNAQAQVSWAHVYGTSSNDRINSIQ</sequence>
<dbReference type="EMBL" id="MFGW01000244">
    <property type="protein sequence ID" value="OGF58610.1"/>
    <property type="molecule type" value="Genomic_DNA"/>
</dbReference>
<name>A0A1F5V5D3_9BACT</name>
<protein>
    <submittedName>
        <fullName evidence="2">Uncharacterized protein</fullName>
    </submittedName>
</protein>
<organism evidence="2 3">
    <name type="scientific">Candidatus Fischerbacteria bacterium RBG_13_37_8</name>
    <dbReference type="NCBI Taxonomy" id="1817863"/>
    <lineage>
        <taxon>Bacteria</taxon>
        <taxon>Candidatus Fischeribacteriota</taxon>
    </lineage>
</organism>